<dbReference type="Proteomes" id="UP000681967">
    <property type="component" value="Unassembled WGS sequence"/>
</dbReference>
<gene>
    <name evidence="13" type="ORF">BYL167_LOCUS22715</name>
</gene>
<evidence type="ECO:0000256" key="7">
    <source>
        <dbReference type="ARBA" id="ARBA00022737"/>
    </source>
</evidence>
<dbReference type="AlphaFoldDB" id="A0A8S2S0E6"/>
<evidence type="ECO:0000256" key="10">
    <source>
        <dbReference type="ARBA" id="ARBA00023136"/>
    </source>
</evidence>
<keyword evidence="9" id="KW-0969">Cilium</keyword>
<comment type="subcellular location">
    <subcellularLocation>
        <location evidence="1">Cell membrane</location>
    </subcellularLocation>
    <subcellularLocation>
        <location evidence="2">Cytoplasm</location>
        <location evidence="2">Cytoskeleton</location>
        <location evidence="2">Cilium axoneme</location>
    </subcellularLocation>
</comment>
<evidence type="ECO:0000256" key="9">
    <source>
        <dbReference type="ARBA" id="ARBA00023069"/>
    </source>
</evidence>
<evidence type="ECO:0000256" key="12">
    <source>
        <dbReference type="ARBA" id="ARBA00023273"/>
    </source>
</evidence>
<dbReference type="GO" id="GO:0007399">
    <property type="term" value="P:nervous system development"/>
    <property type="evidence" value="ECO:0007669"/>
    <property type="project" value="TreeGrafter"/>
</dbReference>
<comment type="caution">
    <text evidence="13">The sequence shown here is derived from an EMBL/GenBank/DDBJ whole genome shotgun (WGS) entry which is preliminary data.</text>
</comment>
<comment type="similarity">
    <text evidence="3">Belongs to the WD repeat fritz family.</text>
</comment>
<evidence type="ECO:0000313" key="13">
    <source>
        <dbReference type="EMBL" id="CAF4178584.1"/>
    </source>
</evidence>
<dbReference type="Pfam" id="PF11768">
    <property type="entry name" value="Frtz"/>
    <property type="match status" value="1"/>
</dbReference>
<keyword evidence="5" id="KW-0963">Cytoplasm</keyword>
<evidence type="ECO:0000256" key="1">
    <source>
        <dbReference type="ARBA" id="ARBA00004236"/>
    </source>
</evidence>
<organism evidence="13 14">
    <name type="scientific">Rotaria magnacalcarata</name>
    <dbReference type="NCBI Taxonomy" id="392030"/>
    <lineage>
        <taxon>Eukaryota</taxon>
        <taxon>Metazoa</taxon>
        <taxon>Spiralia</taxon>
        <taxon>Gnathifera</taxon>
        <taxon>Rotifera</taxon>
        <taxon>Eurotatoria</taxon>
        <taxon>Bdelloidea</taxon>
        <taxon>Philodinida</taxon>
        <taxon>Philodinidae</taxon>
        <taxon>Rotaria</taxon>
    </lineage>
</organism>
<dbReference type="EMBL" id="CAJOBH010014004">
    <property type="protein sequence ID" value="CAF4178584.1"/>
    <property type="molecule type" value="Genomic_DNA"/>
</dbReference>
<evidence type="ECO:0000256" key="4">
    <source>
        <dbReference type="ARBA" id="ARBA00022475"/>
    </source>
</evidence>
<proteinExistence type="inferred from homology"/>
<evidence type="ECO:0000256" key="5">
    <source>
        <dbReference type="ARBA" id="ARBA00022490"/>
    </source>
</evidence>
<evidence type="ECO:0000256" key="8">
    <source>
        <dbReference type="ARBA" id="ARBA00022794"/>
    </source>
</evidence>
<dbReference type="GO" id="GO:0097541">
    <property type="term" value="C:axonemal basal plate"/>
    <property type="evidence" value="ECO:0007669"/>
    <property type="project" value="TreeGrafter"/>
</dbReference>
<sequence length="762" mass="88783">MSSECSLLCSLQLWTLKYAGLHERDISVHSYQQKPPASKQSIIPFIHSSSSSSAANDKTPKKATYYDEYNDYFVSRSLPFHLSNKIFHNLRDKLNEFDELLIKLKLIRTLWLCFDTIFLAFSNGTIVFVHIDKLSRTLKNISIDKTTLEKKFNIKATISDIYFNRLGFYIIYETLSKIDIFRFNKPVRAFDSKFNLSNEPVRLTTEELPPYSNTIHVRRWFNVNHEHRTITVWWSALTEGISTNTPLMDGDQRKSRFNCLSIAFSLEDELGIEQEKIHSVQTDTVNPYYCTSSPSGLTTIEMNEHVDKNNTPERTYELSVYYYENFRSVPLRLVHIPSLSSSISFVIRSSSRTILCLTDATLISIDEINHVQRSKSCLLSRNITGLWWIIDNLLFSIADEQGSLVFYDIALNPIWPVLSSNKKLNFHHVLNQDKFIVGINQMIVSNVSSSNLTLILQFSQGGPIGLIDIHYPFNNIHSLFKYYINSQNYSSIIDLLWCLDWSRQDNDCRLVVSYVTQEIFRHMNFNEYFYIEQILRTFYAPIRPISDASILRNRSFINQIATRYFYYLLKGKFYSQALQLAKHLENRTTYLDLYYACDYDNEKTIMNVCAQKLQRDTFLPVCISMSQARVTTRFLDVGEDPNKTLPPLEGYAKKDLLSITEAIKLITLDVPMHNIDSMVWTAKRSAREPKDGLTSDELASIYLYTLEWPEGYDSFYKLLNQKLRSKQRKHLKPWFSYLKLFLTGLYKLPSIRKNIWRGIPGN</sequence>
<dbReference type="GO" id="GO:0045184">
    <property type="term" value="P:establishment of protein localization"/>
    <property type="evidence" value="ECO:0007669"/>
    <property type="project" value="TreeGrafter"/>
</dbReference>
<evidence type="ECO:0000313" key="14">
    <source>
        <dbReference type="Proteomes" id="UP000681967"/>
    </source>
</evidence>
<keyword evidence="8" id="KW-0970">Cilium biogenesis/degradation</keyword>
<dbReference type="GO" id="GO:0044782">
    <property type="term" value="P:cilium organization"/>
    <property type="evidence" value="ECO:0007669"/>
    <property type="project" value="TreeGrafter"/>
</dbReference>
<dbReference type="GO" id="GO:0005886">
    <property type="term" value="C:plasma membrane"/>
    <property type="evidence" value="ECO:0007669"/>
    <property type="project" value="UniProtKB-SubCell"/>
</dbReference>
<keyword evidence="6" id="KW-0853">WD repeat</keyword>
<feature type="non-terminal residue" evidence="13">
    <location>
        <position position="1"/>
    </location>
</feature>
<evidence type="ECO:0000256" key="11">
    <source>
        <dbReference type="ARBA" id="ARBA00023212"/>
    </source>
</evidence>
<dbReference type="PANTHER" id="PTHR13667:SF5">
    <property type="entry name" value="WD REPEAT-CONTAINING AND PLANAR CELL POLARITY EFFECTOR PROTEIN FRITZ HOMOLOG"/>
    <property type="match status" value="1"/>
</dbReference>
<evidence type="ECO:0000256" key="2">
    <source>
        <dbReference type="ARBA" id="ARBA00004430"/>
    </source>
</evidence>
<dbReference type="Gene3D" id="3.90.176.10">
    <property type="entry name" value="Toxin ADP-ribosyltransferase, Chain A, domain 1"/>
    <property type="match status" value="1"/>
</dbReference>
<protein>
    <submittedName>
        <fullName evidence="13">Uncharacterized protein</fullName>
    </submittedName>
</protein>
<dbReference type="PANTHER" id="PTHR13667">
    <property type="entry name" value="HOMOLOC-13"/>
    <property type="match status" value="1"/>
</dbReference>
<keyword evidence="12" id="KW-0966">Cell projection</keyword>
<evidence type="ECO:0000256" key="6">
    <source>
        <dbReference type="ARBA" id="ARBA00022574"/>
    </source>
</evidence>
<dbReference type="InterPro" id="IPR024511">
    <property type="entry name" value="Frtz"/>
</dbReference>
<evidence type="ECO:0000256" key="3">
    <source>
        <dbReference type="ARBA" id="ARBA00006059"/>
    </source>
</evidence>
<keyword evidence="11" id="KW-0206">Cytoskeleton</keyword>
<reference evidence="13" key="1">
    <citation type="submission" date="2021-02" db="EMBL/GenBank/DDBJ databases">
        <authorList>
            <person name="Nowell W R."/>
        </authorList>
    </citation>
    <scope>NUCLEOTIDE SEQUENCE</scope>
</reference>
<keyword evidence="7" id="KW-0677">Repeat</keyword>
<keyword evidence="10" id="KW-0472">Membrane</keyword>
<name>A0A8S2S0E6_9BILA</name>
<accession>A0A8S2S0E6</accession>
<keyword evidence="4" id="KW-1003">Cell membrane</keyword>